<dbReference type="Gene3D" id="1.10.10.60">
    <property type="entry name" value="Homeodomain-like"/>
    <property type="match status" value="1"/>
</dbReference>
<dbReference type="PIRSF" id="PIRSF025024">
    <property type="entry name" value="Transcriptional_adaptor_2"/>
    <property type="match status" value="1"/>
</dbReference>
<reference evidence="16 17" key="1">
    <citation type="submission" date="2019-01" db="EMBL/GenBank/DDBJ databases">
        <title>Intercellular communication is required for trap formation in the nematode-trapping fungus Duddingtonia flagrans.</title>
        <authorList>
            <person name="Youssar L."/>
            <person name="Wernet V."/>
            <person name="Hensel N."/>
            <person name="Hildebrandt H.-G."/>
            <person name="Fischer R."/>
        </authorList>
    </citation>
    <scope>NUCLEOTIDE SEQUENCE [LARGE SCALE GENOMIC DNA]</scope>
    <source>
        <strain evidence="16 17">CBS H-5679</strain>
    </source>
</reference>
<dbReference type="SMART" id="SM00291">
    <property type="entry name" value="ZnF_ZZ"/>
    <property type="match status" value="1"/>
</dbReference>
<evidence type="ECO:0000259" key="11">
    <source>
        <dbReference type="PROSITE" id="PS50090"/>
    </source>
</evidence>
<dbReference type="FunFam" id="1.10.10.60:FF:000115">
    <property type="entry name" value="Transcriptional adapter 2"/>
    <property type="match status" value="1"/>
</dbReference>
<keyword evidence="2" id="KW-0479">Metal-binding</keyword>
<evidence type="ECO:0000259" key="15">
    <source>
        <dbReference type="PROSITE" id="PS51294"/>
    </source>
</evidence>
<dbReference type="PROSITE" id="PS51294">
    <property type="entry name" value="HTH_MYB"/>
    <property type="match status" value="1"/>
</dbReference>
<evidence type="ECO:0000259" key="13">
    <source>
        <dbReference type="PROSITE" id="PS50934"/>
    </source>
</evidence>
<feature type="region of interest" description="Disordered" evidence="10">
    <location>
        <begin position="399"/>
        <end position="425"/>
    </location>
</feature>
<dbReference type="VEuPathDB" id="FungiDB:DFL_008209"/>
<evidence type="ECO:0000256" key="3">
    <source>
        <dbReference type="ARBA" id="ARBA00022771"/>
    </source>
</evidence>
<feature type="domain" description="Myb-like" evidence="11">
    <location>
        <begin position="84"/>
        <end position="128"/>
    </location>
</feature>
<dbReference type="Pfam" id="PF00249">
    <property type="entry name" value="Myb_DNA-binding"/>
    <property type="match status" value="1"/>
</dbReference>
<dbReference type="Gene3D" id="3.30.60.90">
    <property type="match status" value="1"/>
</dbReference>
<gene>
    <name evidence="16" type="ORF">DFL_008209</name>
</gene>
<dbReference type="Gene3D" id="1.10.10.10">
    <property type="entry name" value="Winged helix-like DNA-binding domain superfamily/Winged helix DNA-binding domain"/>
    <property type="match status" value="1"/>
</dbReference>
<dbReference type="SUPFAM" id="SSF46689">
    <property type="entry name" value="Homeodomain-like"/>
    <property type="match status" value="2"/>
</dbReference>
<dbReference type="CDD" id="cd02335">
    <property type="entry name" value="ZZ_ADA2"/>
    <property type="match status" value="1"/>
</dbReference>
<evidence type="ECO:0000259" key="14">
    <source>
        <dbReference type="PROSITE" id="PS51293"/>
    </source>
</evidence>
<dbReference type="RefSeq" id="XP_067485851.1">
    <property type="nucleotide sequence ID" value="XM_067637909.1"/>
</dbReference>
<evidence type="ECO:0000256" key="6">
    <source>
        <dbReference type="ARBA" id="ARBA00023163"/>
    </source>
</evidence>
<dbReference type="PROSITE" id="PS51293">
    <property type="entry name" value="SANT"/>
    <property type="match status" value="1"/>
</dbReference>
<evidence type="ECO:0000256" key="2">
    <source>
        <dbReference type="ARBA" id="ARBA00022723"/>
    </source>
</evidence>
<protein>
    <recommendedName>
        <fullName evidence="8">Transcriptional adapter 2</fullName>
    </recommendedName>
</protein>
<dbReference type="GO" id="GO:0070461">
    <property type="term" value="C:SAGA-type complex"/>
    <property type="evidence" value="ECO:0007669"/>
    <property type="project" value="TreeGrafter"/>
</dbReference>
<dbReference type="PROSITE" id="PS50090">
    <property type="entry name" value="MYB_LIKE"/>
    <property type="match status" value="1"/>
</dbReference>
<dbReference type="Pfam" id="PF04433">
    <property type="entry name" value="SWIRM"/>
    <property type="match status" value="1"/>
</dbReference>
<dbReference type="InterPro" id="IPR001005">
    <property type="entry name" value="SANT/Myb"/>
</dbReference>
<feature type="domain" description="SANT" evidence="14">
    <location>
        <begin position="79"/>
        <end position="132"/>
    </location>
</feature>
<dbReference type="GeneID" id="93590520"/>
<dbReference type="InterPro" id="IPR036388">
    <property type="entry name" value="WH-like_DNA-bd_sf"/>
</dbReference>
<dbReference type="PROSITE" id="PS01357">
    <property type="entry name" value="ZF_ZZ_1"/>
    <property type="match status" value="1"/>
</dbReference>
<dbReference type="Pfam" id="PF22941">
    <property type="entry name" value="TADA2A-like_3rd"/>
    <property type="match status" value="1"/>
</dbReference>
<dbReference type="InterPro" id="IPR000433">
    <property type="entry name" value="Znf_ZZ"/>
</dbReference>
<evidence type="ECO:0000256" key="4">
    <source>
        <dbReference type="ARBA" id="ARBA00022833"/>
    </source>
</evidence>
<accession>A0A436ZN25</accession>
<feature type="compositionally biased region" description="Low complexity" evidence="10">
    <location>
        <begin position="399"/>
        <end position="409"/>
    </location>
</feature>
<dbReference type="Pfam" id="PF00569">
    <property type="entry name" value="ZZ"/>
    <property type="match status" value="1"/>
</dbReference>
<dbReference type="PANTHER" id="PTHR12374:SF20">
    <property type="entry name" value="TRANSCRIPTIONAL ADAPTER 2-ALPHA"/>
    <property type="match status" value="1"/>
</dbReference>
<dbReference type="PANTHER" id="PTHR12374">
    <property type="entry name" value="TRANSCRIPTIONAL ADAPTOR 2 ADA2 -RELATED"/>
    <property type="match status" value="1"/>
</dbReference>
<evidence type="ECO:0000256" key="9">
    <source>
        <dbReference type="PROSITE-ProRule" id="PRU00228"/>
    </source>
</evidence>
<dbReference type="InterPro" id="IPR055141">
    <property type="entry name" value="TADA2A_B-like_dom"/>
</dbReference>
<dbReference type="GO" id="GO:0003682">
    <property type="term" value="F:chromatin binding"/>
    <property type="evidence" value="ECO:0007669"/>
    <property type="project" value="TreeGrafter"/>
</dbReference>
<dbReference type="PROSITE" id="PS50934">
    <property type="entry name" value="SWIRM"/>
    <property type="match status" value="1"/>
</dbReference>
<keyword evidence="7 8" id="KW-0539">Nucleus</keyword>
<evidence type="ECO:0000313" key="16">
    <source>
        <dbReference type="EMBL" id="RVD80307.1"/>
    </source>
</evidence>
<sequence length="526" mass="58583">MTVIKKKSNATARATESGVRFHCDVCSADISSTVRIRCADASCPEFDLCVSCFSEGKTCGNHRPASHSYCVIEQHSIPIFDEDWGADEELLLLEGAETYGLGSWADIADHIGGGREKDEVRDHYYKTYIESSKFPLPELSDPAAAGGLENIPREEFQARKKRRIEARKAAAASALPLAPKKKPTASVPACHEVQGYMPGRMEFEVEYENEAETTVKDMFFDPGDGINPVTGQIEPEIDLKLTVMDIYNHRLTQRVERKKVIFEHALLEYKKNQVIEKRRSKEEKELLNKAKPFARIMNRADYTSFADDLQKELSLRQAILTLQEWRRCGIRNLEKGAKYELEKAHRTNIMKQPGTQNDRVGHRVNAKTAVSLEGPVLSSPHLLHPGTLKSLNISISNPTSAPISSSSLSQVGDDAADTKANGVNANRKPNAASVVLSQPASFTPATLNNENAPDFHLLTEEERRLCNLIGMHPKPYLVTKDLLMKEAMRQGGVLKKKQAKEICKIDVAKVSKIHDFFVACGWIGKN</sequence>
<dbReference type="SUPFAM" id="SSF57850">
    <property type="entry name" value="RING/U-box"/>
    <property type="match status" value="1"/>
</dbReference>
<dbReference type="PROSITE" id="PS50135">
    <property type="entry name" value="ZF_ZZ_2"/>
    <property type="match status" value="1"/>
</dbReference>
<proteinExistence type="predicted"/>
<name>A0A436ZN25_ARTFL</name>
<dbReference type="GO" id="GO:0005634">
    <property type="term" value="C:nucleus"/>
    <property type="evidence" value="ECO:0007669"/>
    <property type="project" value="UniProtKB-SubCell"/>
</dbReference>
<dbReference type="STRING" id="97331.A0A436ZN25"/>
<feature type="domain" description="SWIRM" evidence="13">
    <location>
        <begin position="438"/>
        <end position="526"/>
    </location>
</feature>
<feature type="domain" description="HTH myb-type" evidence="15">
    <location>
        <begin position="84"/>
        <end position="132"/>
    </location>
</feature>
<dbReference type="SMART" id="SM00717">
    <property type="entry name" value="SANT"/>
    <property type="match status" value="1"/>
</dbReference>
<dbReference type="GO" id="GO:0003713">
    <property type="term" value="F:transcription coactivator activity"/>
    <property type="evidence" value="ECO:0007669"/>
    <property type="project" value="InterPro"/>
</dbReference>
<dbReference type="Proteomes" id="UP000283090">
    <property type="component" value="Unassembled WGS sequence"/>
</dbReference>
<organism evidence="16 17">
    <name type="scientific">Arthrobotrys flagrans</name>
    <name type="common">Nematode-trapping fungus</name>
    <name type="synonym">Trichothecium flagrans</name>
    <dbReference type="NCBI Taxonomy" id="97331"/>
    <lineage>
        <taxon>Eukaryota</taxon>
        <taxon>Fungi</taxon>
        <taxon>Dikarya</taxon>
        <taxon>Ascomycota</taxon>
        <taxon>Pezizomycotina</taxon>
        <taxon>Orbiliomycetes</taxon>
        <taxon>Orbiliales</taxon>
        <taxon>Orbiliaceae</taxon>
        <taxon>Arthrobotrys</taxon>
    </lineage>
</organism>
<dbReference type="CDD" id="cd00167">
    <property type="entry name" value="SANT"/>
    <property type="match status" value="1"/>
</dbReference>
<dbReference type="FunFam" id="3.30.60.90:FF:000008">
    <property type="entry name" value="Transcriptional adapter 2"/>
    <property type="match status" value="1"/>
</dbReference>
<evidence type="ECO:0000256" key="10">
    <source>
        <dbReference type="SAM" id="MobiDB-lite"/>
    </source>
</evidence>
<comment type="subcellular location">
    <subcellularLocation>
        <location evidence="1 8">Nucleus</location>
    </subcellularLocation>
</comment>
<dbReference type="EMBL" id="SAEB01000012">
    <property type="protein sequence ID" value="RVD80307.1"/>
    <property type="molecule type" value="Genomic_DNA"/>
</dbReference>
<dbReference type="GO" id="GO:0006338">
    <property type="term" value="P:chromatin remodeling"/>
    <property type="evidence" value="ECO:0007669"/>
    <property type="project" value="TreeGrafter"/>
</dbReference>
<keyword evidence="3 9" id="KW-0863">Zinc-finger</keyword>
<dbReference type="InterPro" id="IPR009057">
    <property type="entry name" value="Homeodomain-like_sf"/>
</dbReference>
<dbReference type="InterPro" id="IPR016827">
    <property type="entry name" value="Ada2/TADA2"/>
</dbReference>
<dbReference type="GO" id="GO:0008270">
    <property type="term" value="F:zinc ion binding"/>
    <property type="evidence" value="ECO:0007669"/>
    <property type="project" value="UniProtKB-KW"/>
</dbReference>
<comment type="caution">
    <text evidence="16">The sequence shown here is derived from an EMBL/GenBank/DDBJ whole genome shotgun (WGS) entry which is preliminary data.</text>
</comment>
<dbReference type="GO" id="GO:0006357">
    <property type="term" value="P:regulation of transcription by RNA polymerase II"/>
    <property type="evidence" value="ECO:0007669"/>
    <property type="project" value="InterPro"/>
</dbReference>
<evidence type="ECO:0000256" key="5">
    <source>
        <dbReference type="ARBA" id="ARBA00023015"/>
    </source>
</evidence>
<dbReference type="InterPro" id="IPR017930">
    <property type="entry name" value="Myb_dom"/>
</dbReference>
<keyword evidence="6 8" id="KW-0804">Transcription</keyword>
<dbReference type="InterPro" id="IPR017884">
    <property type="entry name" value="SANT_dom"/>
</dbReference>
<dbReference type="InterPro" id="IPR043145">
    <property type="entry name" value="Znf_ZZ_sf"/>
</dbReference>
<keyword evidence="17" id="KW-1185">Reference proteome</keyword>
<dbReference type="FunFam" id="1.10.10.10:FF:000087">
    <property type="entry name" value="Transcriptional adapter 2"/>
    <property type="match status" value="1"/>
</dbReference>
<feature type="domain" description="ZZ-type" evidence="12">
    <location>
        <begin position="18"/>
        <end position="77"/>
    </location>
</feature>
<evidence type="ECO:0000256" key="1">
    <source>
        <dbReference type="ARBA" id="ARBA00004123"/>
    </source>
</evidence>
<evidence type="ECO:0000256" key="8">
    <source>
        <dbReference type="PIRNR" id="PIRNR025024"/>
    </source>
</evidence>
<keyword evidence="4" id="KW-0862">Zinc</keyword>
<evidence type="ECO:0000256" key="7">
    <source>
        <dbReference type="ARBA" id="ARBA00023242"/>
    </source>
</evidence>
<dbReference type="OrthoDB" id="270417at2759"/>
<dbReference type="InterPro" id="IPR041983">
    <property type="entry name" value="ADA2-like_ZZ"/>
</dbReference>
<keyword evidence="5 8" id="KW-0805">Transcription regulation</keyword>
<evidence type="ECO:0000313" key="17">
    <source>
        <dbReference type="Proteomes" id="UP000283090"/>
    </source>
</evidence>
<dbReference type="InterPro" id="IPR007526">
    <property type="entry name" value="SWIRM"/>
</dbReference>
<dbReference type="AlphaFoldDB" id="A0A436ZN25"/>
<evidence type="ECO:0000259" key="12">
    <source>
        <dbReference type="PROSITE" id="PS50135"/>
    </source>
</evidence>